<organism evidence="1 2">
    <name type="scientific">Haematococcus lacustris</name>
    <name type="common">Green alga</name>
    <name type="synonym">Haematococcus pluvialis</name>
    <dbReference type="NCBI Taxonomy" id="44745"/>
    <lineage>
        <taxon>Eukaryota</taxon>
        <taxon>Viridiplantae</taxon>
        <taxon>Chlorophyta</taxon>
        <taxon>core chlorophytes</taxon>
        <taxon>Chlorophyceae</taxon>
        <taxon>CS clade</taxon>
        <taxon>Chlamydomonadales</taxon>
        <taxon>Haematococcaceae</taxon>
        <taxon>Haematococcus</taxon>
    </lineage>
</organism>
<dbReference type="AlphaFoldDB" id="A0A6A0AMU3"/>
<comment type="caution">
    <text evidence="1">The sequence shown here is derived from an EMBL/GenBank/DDBJ whole genome shotgun (WGS) entry which is preliminary data.</text>
</comment>
<feature type="non-terminal residue" evidence="1">
    <location>
        <position position="1"/>
    </location>
</feature>
<dbReference type="EMBL" id="BLLF01007755">
    <property type="protein sequence ID" value="GFH33097.1"/>
    <property type="molecule type" value="Genomic_DNA"/>
</dbReference>
<protein>
    <submittedName>
        <fullName evidence="1">Uncharacterized protein</fullName>
    </submittedName>
</protein>
<reference evidence="1 2" key="1">
    <citation type="submission" date="2020-02" db="EMBL/GenBank/DDBJ databases">
        <title>Draft genome sequence of Haematococcus lacustris strain NIES-144.</title>
        <authorList>
            <person name="Morimoto D."/>
            <person name="Nakagawa S."/>
            <person name="Yoshida T."/>
            <person name="Sawayama S."/>
        </authorList>
    </citation>
    <scope>NUCLEOTIDE SEQUENCE [LARGE SCALE GENOMIC DNA]</scope>
    <source>
        <strain evidence="1 2">NIES-144</strain>
    </source>
</reference>
<accession>A0A6A0AMU3</accession>
<evidence type="ECO:0000313" key="1">
    <source>
        <dbReference type="EMBL" id="GFH33097.1"/>
    </source>
</evidence>
<sequence>MAGGQPRHWRHPHGSRDNFLTHFCTDEAAALCDELTRLATAIGSLDTLRREWRILTGHVNFS</sequence>
<feature type="non-terminal residue" evidence="1">
    <location>
        <position position="62"/>
    </location>
</feature>
<gene>
    <name evidence="1" type="ORF">HaLaN_32416</name>
</gene>
<proteinExistence type="predicted"/>
<evidence type="ECO:0000313" key="2">
    <source>
        <dbReference type="Proteomes" id="UP000485058"/>
    </source>
</evidence>
<dbReference type="Proteomes" id="UP000485058">
    <property type="component" value="Unassembled WGS sequence"/>
</dbReference>
<name>A0A6A0AMU3_HAELA</name>
<keyword evidence="2" id="KW-1185">Reference proteome</keyword>